<keyword evidence="3" id="KW-1185">Reference proteome</keyword>
<feature type="region of interest" description="Disordered" evidence="1">
    <location>
        <begin position="1"/>
        <end position="21"/>
    </location>
</feature>
<dbReference type="AlphaFoldDB" id="A0A9P7R772"/>
<sequence>MGKLSISAQTSFKSSSLSSTSTQFCTTRSAFVDPGIGMAPCRRTQAMATCATVTPLRSAIFSTASTSLKFWTNASDLKRGNIRRMSLAGRSSGLRNSPVRRPRLTGL</sequence>
<feature type="compositionally biased region" description="Low complexity" evidence="1">
    <location>
        <begin position="7"/>
        <end position="21"/>
    </location>
</feature>
<reference evidence="2" key="1">
    <citation type="submission" date="2021-05" db="EMBL/GenBank/DDBJ databases">
        <title>Comparative genomics of three Colletotrichum scovillei strains and genetic complementation revealed genes involved fungal growth and virulence on chili pepper.</title>
        <authorList>
            <person name="Hsieh D.-K."/>
            <person name="Chuang S.-C."/>
            <person name="Chen C.-Y."/>
            <person name="Chao Y.-T."/>
            <person name="Lu M.-Y.J."/>
            <person name="Lee M.-H."/>
            <person name="Shih M.-C."/>
        </authorList>
    </citation>
    <scope>NUCLEOTIDE SEQUENCE</scope>
    <source>
        <strain evidence="2">Coll-153</strain>
    </source>
</reference>
<organism evidence="2 3">
    <name type="scientific">Colletotrichum scovillei</name>
    <dbReference type="NCBI Taxonomy" id="1209932"/>
    <lineage>
        <taxon>Eukaryota</taxon>
        <taxon>Fungi</taxon>
        <taxon>Dikarya</taxon>
        <taxon>Ascomycota</taxon>
        <taxon>Pezizomycotina</taxon>
        <taxon>Sordariomycetes</taxon>
        <taxon>Hypocreomycetidae</taxon>
        <taxon>Glomerellales</taxon>
        <taxon>Glomerellaceae</taxon>
        <taxon>Colletotrichum</taxon>
        <taxon>Colletotrichum acutatum species complex</taxon>
    </lineage>
</organism>
<accession>A0A9P7R772</accession>
<evidence type="ECO:0000313" key="2">
    <source>
        <dbReference type="EMBL" id="KAG7049754.1"/>
    </source>
</evidence>
<protein>
    <submittedName>
        <fullName evidence="2">Aldo/keto reductase</fullName>
    </submittedName>
</protein>
<evidence type="ECO:0000256" key="1">
    <source>
        <dbReference type="SAM" id="MobiDB-lite"/>
    </source>
</evidence>
<gene>
    <name evidence="2" type="ORF">JMJ77_012512</name>
</gene>
<evidence type="ECO:0000313" key="3">
    <source>
        <dbReference type="Proteomes" id="UP000699042"/>
    </source>
</evidence>
<feature type="compositionally biased region" description="Basic residues" evidence="1">
    <location>
        <begin position="98"/>
        <end position="107"/>
    </location>
</feature>
<feature type="region of interest" description="Disordered" evidence="1">
    <location>
        <begin position="88"/>
        <end position="107"/>
    </location>
</feature>
<proteinExistence type="predicted"/>
<dbReference type="Proteomes" id="UP000699042">
    <property type="component" value="Unassembled WGS sequence"/>
</dbReference>
<dbReference type="EMBL" id="JAESDN010000005">
    <property type="protein sequence ID" value="KAG7049754.1"/>
    <property type="molecule type" value="Genomic_DNA"/>
</dbReference>
<name>A0A9P7R772_9PEZI</name>
<comment type="caution">
    <text evidence="2">The sequence shown here is derived from an EMBL/GenBank/DDBJ whole genome shotgun (WGS) entry which is preliminary data.</text>
</comment>